<gene>
    <name evidence="4" type="ORF">A9R00_01300</name>
</gene>
<name>A0A1Y5I2L8_OLEAN</name>
<feature type="chain" id="PRO_5012825314" description="Transglycosylase SLT domain-containing protein" evidence="2">
    <location>
        <begin position="30"/>
        <end position="389"/>
    </location>
</feature>
<dbReference type="InterPro" id="IPR008258">
    <property type="entry name" value="Transglycosylase_SLT_dom_1"/>
</dbReference>
<dbReference type="AlphaFoldDB" id="A0A1Y5I2L8"/>
<dbReference type="CDD" id="cd16893">
    <property type="entry name" value="LT_MltC_MltE"/>
    <property type="match status" value="1"/>
</dbReference>
<dbReference type="Proteomes" id="UP000227088">
    <property type="component" value="Unassembled WGS sequence"/>
</dbReference>
<evidence type="ECO:0000256" key="1">
    <source>
        <dbReference type="ARBA" id="ARBA00007734"/>
    </source>
</evidence>
<evidence type="ECO:0000313" key="5">
    <source>
        <dbReference type="Proteomes" id="UP000227088"/>
    </source>
</evidence>
<dbReference type="PANTHER" id="PTHR37423">
    <property type="entry name" value="SOLUBLE LYTIC MUREIN TRANSGLYCOSYLASE-RELATED"/>
    <property type="match status" value="1"/>
</dbReference>
<dbReference type="GO" id="GO:0008933">
    <property type="term" value="F:peptidoglycan lytic transglycosylase activity"/>
    <property type="evidence" value="ECO:0007669"/>
    <property type="project" value="InterPro"/>
</dbReference>
<evidence type="ECO:0000259" key="3">
    <source>
        <dbReference type="Pfam" id="PF01464"/>
    </source>
</evidence>
<dbReference type="Pfam" id="PF01464">
    <property type="entry name" value="SLT"/>
    <property type="match status" value="1"/>
</dbReference>
<dbReference type="InterPro" id="IPR023346">
    <property type="entry name" value="Lysozyme-like_dom_sf"/>
</dbReference>
<dbReference type="EMBL" id="MABE01000080">
    <property type="protein sequence ID" value="OUS41365.1"/>
    <property type="molecule type" value="Genomic_DNA"/>
</dbReference>
<sequence length="389" mass="43665">MHEPAMKRRHFLSQLALLPLSLSAAKLFADSFDDFVKSQQAGVEKIKNDFQSYQERYLDAFAQYKRELEQQWQSVEISNQEAWVEYSNNLQQKTVVDYAANEIRLSYKTSESSDKINLSAPQSLSQDLKSLLNRTEYQAIKNDPITRLNNEQPKQNNTNQNRILLSELNEVYGGIDIATKTLASAAVITSKTTSKGQVVTVKISLAKQLPIKRAEKYYVSAVKAAKKWHIDPALVMAIAHTESHFNPLARSHIPAFGLMQIVPASAGKDASRYMTGKSRLLTSTELYEPDFNLATGSAYLSMLQTRYLKGINDPTSRLYCAIAAYNTGSGNVAKAFIGHASMQRAFAVINQLSSERVFEILKSDLPYAETRRYLVKVMGHLESYQKALA</sequence>
<reference evidence="5" key="1">
    <citation type="journal article" date="2017" name="Proc. Natl. Acad. Sci. U.S.A.">
        <title>Simulation of Deepwater Horizon oil plume reveals substrate specialization within a complex community of hydrocarbon degraders.</title>
        <authorList>
            <person name="Hu P."/>
            <person name="Dubinsky E.A."/>
            <person name="Probst A.J."/>
            <person name="Wang J."/>
            <person name="Sieber C.M.K."/>
            <person name="Tom L.M."/>
            <person name="Gardinali P."/>
            <person name="Banfield J.F."/>
            <person name="Atlas R.M."/>
            <person name="Andersen G.L."/>
        </authorList>
    </citation>
    <scope>NUCLEOTIDE SEQUENCE [LARGE SCALE GENOMIC DNA]</scope>
</reference>
<keyword evidence="2" id="KW-0732">Signal</keyword>
<feature type="domain" description="Transglycosylase SLT" evidence="3">
    <location>
        <begin position="223"/>
        <end position="336"/>
    </location>
</feature>
<accession>A0A1Y5I2L8</accession>
<protein>
    <recommendedName>
        <fullName evidence="3">Transglycosylase SLT domain-containing protein</fullName>
    </recommendedName>
</protein>
<dbReference type="SUPFAM" id="SSF53955">
    <property type="entry name" value="Lysozyme-like"/>
    <property type="match status" value="1"/>
</dbReference>
<comment type="caution">
    <text evidence="4">The sequence shown here is derived from an EMBL/GenBank/DDBJ whole genome shotgun (WGS) entry which is preliminary data.</text>
</comment>
<proteinExistence type="inferred from homology"/>
<dbReference type="InterPro" id="IPR000189">
    <property type="entry name" value="Transglyc_AS"/>
</dbReference>
<feature type="signal peptide" evidence="2">
    <location>
        <begin position="1"/>
        <end position="29"/>
    </location>
</feature>
<comment type="similarity">
    <text evidence="1">Belongs to the transglycosylase Slt family.</text>
</comment>
<dbReference type="PANTHER" id="PTHR37423:SF2">
    <property type="entry name" value="MEMBRANE-BOUND LYTIC MUREIN TRANSGLYCOSYLASE C"/>
    <property type="match status" value="1"/>
</dbReference>
<dbReference type="GO" id="GO:0016020">
    <property type="term" value="C:membrane"/>
    <property type="evidence" value="ECO:0007669"/>
    <property type="project" value="InterPro"/>
</dbReference>
<dbReference type="Gene3D" id="1.10.530.10">
    <property type="match status" value="1"/>
</dbReference>
<evidence type="ECO:0000313" key="4">
    <source>
        <dbReference type="EMBL" id="OUS41365.1"/>
    </source>
</evidence>
<dbReference type="GO" id="GO:0000270">
    <property type="term" value="P:peptidoglycan metabolic process"/>
    <property type="evidence" value="ECO:0007669"/>
    <property type="project" value="InterPro"/>
</dbReference>
<evidence type="ECO:0000256" key="2">
    <source>
        <dbReference type="SAM" id="SignalP"/>
    </source>
</evidence>
<organism evidence="4 5">
    <name type="scientific">Oleispira antarctica</name>
    <dbReference type="NCBI Taxonomy" id="188908"/>
    <lineage>
        <taxon>Bacteria</taxon>
        <taxon>Pseudomonadati</taxon>
        <taxon>Pseudomonadota</taxon>
        <taxon>Gammaproteobacteria</taxon>
        <taxon>Oceanospirillales</taxon>
        <taxon>Oceanospirillaceae</taxon>
        <taxon>Oleispira</taxon>
    </lineage>
</organism>
<dbReference type="PROSITE" id="PS00922">
    <property type="entry name" value="TRANSGLYCOSYLASE"/>
    <property type="match status" value="1"/>
</dbReference>